<dbReference type="InterPro" id="IPR039426">
    <property type="entry name" value="TonB-dep_rcpt-like"/>
</dbReference>
<dbReference type="SUPFAM" id="SSF49464">
    <property type="entry name" value="Carboxypeptidase regulatory domain-like"/>
    <property type="match status" value="1"/>
</dbReference>
<dbReference type="PROSITE" id="PS52016">
    <property type="entry name" value="TONB_DEPENDENT_REC_3"/>
    <property type="match status" value="1"/>
</dbReference>
<evidence type="ECO:0000256" key="4">
    <source>
        <dbReference type="ARBA" id="ARBA00022692"/>
    </source>
</evidence>
<reference evidence="12 13" key="1">
    <citation type="submission" date="2019-03" db="EMBL/GenBank/DDBJ databases">
        <title>Genomic Encyclopedia of Archaeal and Bacterial Type Strains, Phase II (KMG-II): from individual species to whole genera.</title>
        <authorList>
            <person name="Goeker M."/>
        </authorList>
    </citation>
    <scope>NUCLEOTIDE SEQUENCE [LARGE SCALE GENOMIC DNA]</scope>
    <source>
        <strain evidence="12 13">DSM 25233</strain>
    </source>
</reference>
<proteinExistence type="inferred from homology"/>
<dbReference type="NCBIfam" id="TIGR04057">
    <property type="entry name" value="SusC_RagA_signa"/>
    <property type="match status" value="1"/>
</dbReference>
<keyword evidence="5 9" id="KW-0798">TonB box</keyword>
<dbReference type="Pfam" id="PF07715">
    <property type="entry name" value="Plug"/>
    <property type="match status" value="1"/>
</dbReference>
<dbReference type="SUPFAM" id="SSF56935">
    <property type="entry name" value="Porins"/>
    <property type="match status" value="1"/>
</dbReference>
<dbReference type="InterPro" id="IPR037066">
    <property type="entry name" value="Plug_dom_sf"/>
</dbReference>
<evidence type="ECO:0000313" key="13">
    <source>
        <dbReference type="Proteomes" id="UP000294749"/>
    </source>
</evidence>
<dbReference type="Proteomes" id="UP000294749">
    <property type="component" value="Unassembled WGS sequence"/>
</dbReference>
<keyword evidence="2 8" id="KW-0813">Transport</keyword>
<keyword evidence="7 8" id="KW-0998">Cell outer membrane</keyword>
<dbReference type="InterPro" id="IPR008969">
    <property type="entry name" value="CarboxyPept-like_regulatory"/>
</dbReference>
<dbReference type="AlphaFoldDB" id="A0A4R7K8C4"/>
<comment type="caution">
    <text evidence="12">The sequence shown here is derived from an EMBL/GenBank/DDBJ whole genome shotgun (WGS) entry which is preliminary data.</text>
</comment>
<evidence type="ECO:0000259" key="10">
    <source>
        <dbReference type="Pfam" id="PF00593"/>
    </source>
</evidence>
<dbReference type="InterPro" id="IPR023997">
    <property type="entry name" value="TonB-dep_OMP_SusC/RagA_CS"/>
</dbReference>
<dbReference type="InterPro" id="IPR023996">
    <property type="entry name" value="TonB-dep_OMP_SusC/RagA"/>
</dbReference>
<protein>
    <submittedName>
        <fullName evidence="12">TonB-linked SusC/RagA family outer membrane protein</fullName>
    </submittedName>
</protein>
<dbReference type="OrthoDB" id="9768177at2"/>
<dbReference type="Gene3D" id="2.60.40.1120">
    <property type="entry name" value="Carboxypeptidase-like, regulatory domain"/>
    <property type="match status" value="1"/>
</dbReference>
<gene>
    <name evidence="12" type="ORF">CLV90_0987</name>
</gene>
<feature type="domain" description="TonB-dependent receptor plug" evidence="11">
    <location>
        <begin position="226"/>
        <end position="336"/>
    </location>
</feature>
<keyword evidence="6 8" id="KW-0472">Membrane</keyword>
<keyword evidence="4 8" id="KW-0812">Transmembrane</keyword>
<dbReference type="InterPro" id="IPR012910">
    <property type="entry name" value="Plug_dom"/>
</dbReference>
<dbReference type="Pfam" id="PF13715">
    <property type="entry name" value="CarbopepD_reg_2"/>
    <property type="match status" value="1"/>
</dbReference>
<dbReference type="FunFam" id="2.60.40.1120:FF:000003">
    <property type="entry name" value="Outer membrane protein Omp121"/>
    <property type="match status" value="1"/>
</dbReference>
<dbReference type="InterPro" id="IPR036942">
    <property type="entry name" value="Beta-barrel_TonB_sf"/>
</dbReference>
<dbReference type="EMBL" id="SOAY01000010">
    <property type="protein sequence ID" value="TDT46922.1"/>
    <property type="molecule type" value="Genomic_DNA"/>
</dbReference>
<evidence type="ECO:0000256" key="2">
    <source>
        <dbReference type="ARBA" id="ARBA00022448"/>
    </source>
</evidence>
<keyword evidence="3 8" id="KW-1134">Transmembrane beta strand</keyword>
<dbReference type="InterPro" id="IPR000531">
    <property type="entry name" value="Beta-barrel_TonB"/>
</dbReference>
<sequence>MKKYLDQTRRGLPSLKLNLKMKISILFMFMVLFTMQAKTSYSQGTKISLELNNVSVERIIDEIESQTQFHFVYQIKDVDLKRKISVNAQREAVSKILTRMFAHTRTTHKVVDKQIFLKERSISKIEKNEIDVKQEFVITGVVTDMAGQPLPGANIVEKGTTNGVTTDFDGNFSIEVAKDAIIVVSYIGFASKEVPVNGQTSINVSLEESAAALDEIVVVGYGTQKKINLTGSVSSIDTDDLTTRPVTNISSGLSGLAAGVSVVQNSGGTAGGDGATIRIRGVGTMNNSNPLVVVDGVPSEGTDIMNDIDPNDIENISILKDAASASIYGSRGANGVVLITTKRGKSGKSRLTYNTYYGIQSIPKLIEYVSDFADYMEIANRIRPNQQNFSQSDIQEWRDNPNDPLYHPNVNWNEELFGGSAPIMNHSLGYSGGNEKTTYRMSMSYLDQDGITRGNNIQRYGVRTNLSSEVLNGVKLGGNVFFRWTNLSPNALTLSTTSTEWSPSITNLRHPDGRWGGAQSGSVQSISAPYAEIANRIREQNNRRIMGNVFTEWEIFDDFKATAKVALDFNQGISSEFNKRYDIWNFRTEQIIGQIEQNSGRSATIAQYQNYQVNANLLLEYNKNIGDHNIKILGGYETLQYRADGINVTRQQFPNNEVQGVNAGLELIGGGGTIAEWSMQSYFGRVNYNFKDKYLFEANIRADGSSRFKDGNRYGYFPSFSAGWNISEEDFMKDVKGLDYLKIRASWGKLGNNRIGNYPYQSTYALNQNYSFNGEVYSGIAQTALTNEDIKWEETTTTDFGVDARFFNGKLSVNADYFVRKTDGILTALPIPQFLGGKTEPVVNLASMENKGVELSVGHRGQIGEVSYNVSANVTKLHNEVTDYFSDIVTGGTQIGYAFNSFFGYEVVDIFRTEEQLANAAEHRPFTKLGDLEFKDQLTVDTNGDGVPDEGNGVIGTEDRVIIGNRIPKYSFGGNIGFNYKGLDFSMLFQGVAKRDRNTWDYMITPMNWVDKGVIPQRWVDNEWTPGNPDAILPRMANESQSFIIEESDFWVKDVSYLRVKNVQLGYDLTHSALLTDTLSKLRVYVSADNLFTFTNEEWGFDPETDDVRSVPNVRTITLGLNVAF</sequence>
<accession>A0A4R7K8C4</accession>
<keyword evidence="13" id="KW-1185">Reference proteome</keyword>
<dbReference type="Gene3D" id="2.40.170.20">
    <property type="entry name" value="TonB-dependent receptor, beta-barrel domain"/>
    <property type="match status" value="1"/>
</dbReference>
<evidence type="ECO:0000256" key="7">
    <source>
        <dbReference type="ARBA" id="ARBA00023237"/>
    </source>
</evidence>
<dbReference type="Pfam" id="PF00593">
    <property type="entry name" value="TonB_dep_Rec_b-barrel"/>
    <property type="match status" value="1"/>
</dbReference>
<dbReference type="FunFam" id="2.170.130.10:FF:000003">
    <property type="entry name" value="SusC/RagA family TonB-linked outer membrane protein"/>
    <property type="match status" value="1"/>
</dbReference>
<dbReference type="Gene3D" id="2.170.130.10">
    <property type="entry name" value="TonB-dependent receptor, plug domain"/>
    <property type="match status" value="1"/>
</dbReference>
<organism evidence="12 13">
    <name type="scientific">Maribacter spongiicola</name>
    <dbReference type="NCBI Taxonomy" id="1206753"/>
    <lineage>
        <taxon>Bacteria</taxon>
        <taxon>Pseudomonadati</taxon>
        <taxon>Bacteroidota</taxon>
        <taxon>Flavobacteriia</taxon>
        <taxon>Flavobacteriales</taxon>
        <taxon>Flavobacteriaceae</taxon>
        <taxon>Maribacter</taxon>
    </lineage>
</organism>
<name>A0A4R7K8C4_9FLAO</name>
<evidence type="ECO:0000256" key="8">
    <source>
        <dbReference type="PROSITE-ProRule" id="PRU01360"/>
    </source>
</evidence>
<evidence type="ECO:0000256" key="6">
    <source>
        <dbReference type="ARBA" id="ARBA00023136"/>
    </source>
</evidence>
<comment type="subcellular location">
    <subcellularLocation>
        <location evidence="1 8">Cell outer membrane</location>
        <topology evidence="1 8">Multi-pass membrane protein</topology>
    </subcellularLocation>
</comment>
<evidence type="ECO:0000256" key="9">
    <source>
        <dbReference type="RuleBase" id="RU003357"/>
    </source>
</evidence>
<evidence type="ECO:0000313" key="12">
    <source>
        <dbReference type="EMBL" id="TDT46922.1"/>
    </source>
</evidence>
<feature type="domain" description="TonB-dependent receptor-like beta-barrel" evidence="10">
    <location>
        <begin position="541"/>
        <end position="1091"/>
    </location>
</feature>
<dbReference type="NCBIfam" id="TIGR04056">
    <property type="entry name" value="OMP_RagA_SusC"/>
    <property type="match status" value="1"/>
</dbReference>
<comment type="similarity">
    <text evidence="8 9">Belongs to the TonB-dependent receptor family.</text>
</comment>
<dbReference type="GO" id="GO:0009279">
    <property type="term" value="C:cell outer membrane"/>
    <property type="evidence" value="ECO:0007669"/>
    <property type="project" value="UniProtKB-SubCell"/>
</dbReference>
<evidence type="ECO:0000256" key="1">
    <source>
        <dbReference type="ARBA" id="ARBA00004571"/>
    </source>
</evidence>
<evidence type="ECO:0000256" key="3">
    <source>
        <dbReference type="ARBA" id="ARBA00022452"/>
    </source>
</evidence>
<evidence type="ECO:0000256" key="5">
    <source>
        <dbReference type="ARBA" id="ARBA00023077"/>
    </source>
</evidence>
<evidence type="ECO:0000259" key="11">
    <source>
        <dbReference type="Pfam" id="PF07715"/>
    </source>
</evidence>